<dbReference type="OrthoDB" id="3364649at2759"/>
<gene>
    <name evidence="3" type="ORF">AWRI4620_LOCUS3527</name>
</gene>
<feature type="compositionally biased region" description="Basic and acidic residues" evidence="2">
    <location>
        <begin position="234"/>
        <end position="247"/>
    </location>
</feature>
<feature type="compositionally biased region" description="Polar residues" evidence="2">
    <location>
        <begin position="446"/>
        <end position="467"/>
    </location>
</feature>
<dbReference type="GO" id="GO:0051301">
    <property type="term" value="P:cell division"/>
    <property type="evidence" value="ECO:0007669"/>
    <property type="project" value="InterPro"/>
</dbReference>
<evidence type="ECO:0000313" key="4">
    <source>
        <dbReference type="Proteomes" id="UP000745764"/>
    </source>
</evidence>
<dbReference type="AlphaFoldDB" id="A0A9N8KJ15"/>
<feature type="compositionally biased region" description="Basic residues" evidence="2">
    <location>
        <begin position="24"/>
        <end position="33"/>
    </location>
</feature>
<dbReference type="Pfam" id="PF08202">
    <property type="entry name" value="MIS13"/>
    <property type="match status" value="1"/>
</dbReference>
<name>A0A9N8KJ15_9PEZI</name>
<dbReference type="InterPro" id="IPR013218">
    <property type="entry name" value="Dsn1/Mis13"/>
</dbReference>
<accession>A0A9N8KJ15</accession>
<sequence length="600" mass="65954">MTAAIVTRTPLHTLSMTGAQTNGIKRKSLRHHNDHPDEDAPPNKKPKATNTTTSSRNASQSTVKKAKKSYDSDDDGFVFTRLRPKKAKTKTPDVVPESETAAGASATAPEVQSVQQPQPPVDDHAPIEATQMPRKKPRKTLPTSPEPTPRRRSKRLSGNSPVHDQAPATSKSVIESQSQQRNPATPPPAPADQENVAPAADGSPALDQGELTIHKKRGPAKIPLPFGETPVLRRNKEMRKLSAEKSRRSSSGMRGRRASSLIEAGSSRAGSEFNIEALRLDESDSNHADFDLRNERNRSYQQDDEYRIPKIEKADWDSVDTAVPHNQVETNEFYKHISQDLVEPKRMRQLLLWCGHRALPEKSGGGQMDAAETAAMHAARVIQEELLNEFSSRNNLSYWYDREDTTPTALVKKPNPRNIQDAEKLLQLEAELARLQEEKRAWDDLLSSTTPPNSLTETVDGETSSQPQLDISPHAINPALLDPSQADLLQALLSGISLNTNSSEPSTSAQASTLETTKARIGTIASTLEFKIDKLADGAHKLEQYRAGAQRLADHVLAVGAEKLEERNKSVREKTSNGSSGQVDALDRLRGLSRVLNKRG</sequence>
<evidence type="ECO:0000256" key="2">
    <source>
        <dbReference type="SAM" id="MobiDB-lite"/>
    </source>
</evidence>
<feature type="compositionally biased region" description="Polar residues" evidence="2">
    <location>
        <begin position="156"/>
        <end position="183"/>
    </location>
</feature>
<feature type="compositionally biased region" description="Low complexity" evidence="2">
    <location>
        <begin position="48"/>
        <end position="62"/>
    </location>
</feature>
<dbReference type="Proteomes" id="UP000745764">
    <property type="component" value="Unassembled WGS sequence"/>
</dbReference>
<keyword evidence="1" id="KW-0175">Coiled coil</keyword>
<feature type="coiled-coil region" evidence="1">
    <location>
        <begin position="418"/>
        <end position="445"/>
    </location>
</feature>
<dbReference type="PANTHER" id="PTHR14778:SF2">
    <property type="entry name" value="KINETOCHORE-ASSOCIATED PROTEIN DSN1 HOMOLOG"/>
    <property type="match status" value="1"/>
</dbReference>
<dbReference type="GO" id="GO:0000444">
    <property type="term" value="C:MIS12/MIND type complex"/>
    <property type="evidence" value="ECO:0007669"/>
    <property type="project" value="InterPro"/>
</dbReference>
<reference evidence="3" key="1">
    <citation type="submission" date="2020-06" db="EMBL/GenBank/DDBJ databases">
        <authorList>
            <person name="Onetto C."/>
        </authorList>
    </citation>
    <scope>NUCLEOTIDE SEQUENCE</scope>
</reference>
<feature type="compositionally biased region" description="Polar residues" evidence="2">
    <location>
        <begin position="10"/>
        <end position="23"/>
    </location>
</feature>
<evidence type="ECO:0008006" key="5">
    <source>
        <dbReference type="Google" id="ProtNLM"/>
    </source>
</evidence>
<keyword evidence="4" id="KW-1185">Reference proteome</keyword>
<organism evidence="3 4">
    <name type="scientific">Aureobasidium uvarum</name>
    <dbReference type="NCBI Taxonomy" id="2773716"/>
    <lineage>
        <taxon>Eukaryota</taxon>
        <taxon>Fungi</taxon>
        <taxon>Dikarya</taxon>
        <taxon>Ascomycota</taxon>
        <taxon>Pezizomycotina</taxon>
        <taxon>Dothideomycetes</taxon>
        <taxon>Dothideomycetidae</taxon>
        <taxon>Dothideales</taxon>
        <taxon>Saccotheciaceae</taxon>
        <taxon>Aureobasidium</taxon>
    </lineage>
</organism>
<feature type="region of interest" description="Disordered" evidence="2">
    <location>
        <begin position="445"/>
        <end position="467"/>
    </location>
</feature>
<dbReference type="EMBL" id="CAINUL010000003">
    <property type="protein sequence ID" value="CAD0109272.1"/>
    <property type="molecule type" value="Genomic_DNA"/>
</dbReference>
<dbReference type="GO" id="GO:0007059">
    <property type="term" value="P:chromosome segregation"/>
    <property type="evidence" value="ECO:0007669"/>
    <property type="project" value="InterPro"/>
</dbReference>
<protein>
    <recommendedName>
        <fullName evidence="5">Mis12-Mtw1 family protein</fullName>
    </recommendedName>
</protein>
<comment type="caution">
    <text evidence="3">The sequence shown here is derived from an EMBL/GenBank/DDBJ whole genome shotgun (WGS) entry which is preliminary data.</text>
</comment>
<feature type="compositionally biased region" description="Low complexity" evidence="2">
    <location>
        <begin position="97"/>
        <end position="116"/>
    </location>
</feature>
<dbReference type="PANTHER" id="PTHR14778">
    <property type="entry name" value="KINETOCHORE-ASSOCIATED PROTEIN DSN1 HOMOLOG"/>
    <property type="match status" value="1"/>
</dbReference>
<proteinExistence type="predicted"/>
<feature type="region of interest" description="Disordered" evidence="2">
    <location>
        <begin position="1"/>
        <end position="268"/>
    </location>
</feature>
<evidence type="ECO:0000313" key="3">
    <source>
        <dbReference type="EMBL" id="CAD0109272.1"/>
    </source>
</evidence>
<evidence type="ECO:0000256" key="1">
    <source>
        <dbReference type="SAM" id="Coils"/>
    </source>
</evidence>